<feature type="domain" description="Glutathione synthase substrate-binding" evidence="13">
    <location>
        <begin position="221"/>
        <end position="323"/>
    </location>
</feature>
<feature type="binding site" evidence="10">
    <location>
        <position position="128"/>
    </location>
    <ligand>
        <name>substrate</name>
    </ligand>
</feature>
<evidence type="ECO:0000256" key="4">
    <source>
        <dbReference type="ARBA" id="ARBA00022684"/>
    </source>
</evidence>
<evidence type="ECO:0000256" key="9">
    <source>
        <dbReference type="PIRNR" id="PIRNR001558"/>
    </source>
</evidence>
<dbReference type="InterPro" id="IPR014042">
    <property type="entry name" value="Glutathione_synthase_a-hlx"/>
</dbReference>
<feature type="binding site" evidence="10">
    <location>
        <begin position="388"/>
        <end position="397"/>
    </location>
    <ligand>
        <name>ATP</name>
        <dbReference type="ChEBI" id="CHEBI:30616"/>
    </ligand>
</feature>
<dbReference type="EMBL" id="LXPE01000013">
    <property type="protein sequence ID" value="OBA26727.1"/>
    <property type="molecule type" value="Genomic_DNA"/>
</dbReference>
<evidence type="ECO:0000256" key="11">
    <source>
        <dbReference type="PIRSR" id="PIRSR001558-2"/>
    </source>
</evidence>
<dbReference type="SUPFAM" id="SSF56059">
    <property type="entry name" value="Glutathione synthetase ATP-binding domain-like"/>
    <property type="match status" value="1"/>
</dbReference>
<dbReference type="Gene3D" id="3.30.470.20">
    <property type="entry name" value="ATP-grasp fold, B domain"/>
    <property type="match status" value="1"/>
</dbReference>
<comment type="pathway">
    <text evidence="1 9">Sulfur metabolism; glutathione biosynthesis; glutathione from L-cysteine and L-glutamate: step 2/2.</text>
</comment>
<dbReference type="Gene3D" id="3.30.1490.50">
    <property type="match status" value="1"/>
</dbReference>
<evidence type="ECO:0000256" key="2">
    <source>
        <dbReference type="ARBA" id="ARBA00010385"/>
    </source>
</evidence>
<comment type="cofactor">
    <cofactor evidence="9 11">
        <name>Mg(2+)</name>
        <dbReference type="ChEBI" id="CHEBI:18420"/>
    </cofactor>
    <text evidence="9 11">Binds 1 Mg(2+) ion per subunit.</text>
</comment>
<dbReference type="UniPathway" id="UPA00142">
    <property type="reaction ID" value="UER00210"/>
</dbReference>
<accession>A0A1B7TDE0</accession>
<feature type="binding site" evidence="10">
    <location>
        <position position="237"/>
    </location>
    <ligand>
        <name>substrate</name>
    </ligand>
</feature>
<feature type="binding site" evidence="12">
    <location>
        <begin position="287"/>
        <end position="290"/>
    </location>
    <ligand>
        <name>substrate</name>
    </ligand>
</feature>
<dbReference type="InterPro" id="IPR005615">
    <property type="entry name" value="Glutathione_synthase"/>
</dbReference>
<feature type="binding site" evidence="10">
    <location>
        <position position="479"/>
    </location>
    <ligand>
        <name>ATP</name>
        <dbReference type="ChEBI" id="CHEBI:30616"/>
    </ligand>
</feature>
<protein>
    <recommendedName>
        <fullName evidence="9">Glutathione synthetase</fullName>
        <shortName evidence="9">GSH-S</shortName>
        <ecNumber evidence="9">6.3.2.3</ecNumber>
    </recommendedName>
</protein>
<dbReference type="EC" id="6.3.2.3" evidence="9"/>
<dbReference type="Proteomes" id="UP000092321">
    <property type="component" value="Unassembled WGS sequence"/>
</dbReference>
<dbReference type="GO" id="GO:0043295">
    <property type="term" value="F:glutathione binding"/>
    <property type="evidence" value="ECO:0007669"/>
    <property type="project" value="UniProtKB-UniRule"/>
</dbReference>
<feature type="binding site" evidence="12">
    <location>
        <begin position="231"/>
        <end position="233"/>
    </location>
    <ligand>
        <name>substrate</name>
    </ligand>
</feature>
<dbReference type="GO" id="GO:0005829">
    <property type="term" value="C:cytosol"/>
    <property type="evidence" value="ECO:0007669"/>
    <property type="project" value="TreeGrafter"/>
</dbReference>
<sequence>MTSTYTYPKLSDEGVKTIVNEINHYALSNGLVMYKDTNNLANETAVAPITLFPTIISKNDFEQAVNSQTIYNKLYANILLDEKNWLSNEISKTSHLDPDFTGKLYDLYVKYESDKVYKKQNLQLGIFRNDFLIDHLDGGETSIKEVEFNTISVSFGGLSNKVSKLHEFLFDSDYYTFAGKDGNSFHNEKIEVPVSESLQNIAKSLKLGVDSFEKQQDQKNTIVLFVVQPNERNVFDQRLVEYELFNKYKIKSKRITIDQVDSLIKKNEKDSKLYYENGSLISVVYFRACYSPNDFLSKKSWENRLYLELSLSIKVPTLKMQLAGSKKIQQLLTNKDILYRFIDDPKESASLLDTFVKIYPLDDSKDGNFAKELIKENDPEILSNFVLKPQREGGGNNIYKTDITPYLLKTYPNEKDWDAFILMELIKSVPTSGNIILRNNELYNVNILSELGIFGSVLIDDKSKKILYNTYDGWLLRSKLSDSNEGGVAAGFGCVDSLALI</sequence>
<dbReference type="InterPro" id="IPR014049">
    <property type="entry name" value="Glutathione_synthase_N_euk"/>
</dbReference>
<dbReference type="InterPro" id="IPR037013">
    <property type="entry name" value="GSH-S_sub-bd_sf"/>
</dbReference>
<dbReference type="Gene3D" id="3.30.1490.80">
    <property type="match status" value="1"/>
</dbReference>
<name>A0A1B7TDE0_9ASCO</name>
<keyword evidence="3 9" id="KW-0436">Ligase</keyword>
<dbReference type="Pfam" id="PF03917">
    <property type="entry name" value="GSH_synth_ATP"/>
    <property type="match status" value="1"/>
</dbReference>
<dbReference type="GO" id="GO:0004363">
    <property type="term" value="F:glutathione synthase activity"/>
    <property type="evidence" value="ECO:0007669"/>
    <property type="project" value="UniProtKB-UniRule"/>
</dbReference>
<dbReference type="InterPro" id="IPR014709">
    <property type="entry name" value="Glutathione_synthase_C_euk"/>
</dbReference>
<dbReference type="PANTHER" id="PTHR11130:SF0">
    <property type="entry name" value="GLUTATHIONE SYNTHETASE"/>
    <property type="match status" value="1"/>
</dbReference>
<feature type="binding site" evidence="10">
    <location>
        <position position="147"/>
    </location>
    <ligand>
        <name>ATP</name>
        <dbReference type="ChEBI" id="CHEBI:30616"/>
    </ligand>
</feature>
<comment type="similarity">
    <text evidence="2 9">Belongs to the eukaryotic GSH synthase family.</text>
</comment>
<dbReference type="InterPro" id="IPR004887">
    <property type="entry name" value="GSH_synth_subst-bd"/>
</dbReference>
<comment type="caution">
    <text evidence="14">The sequence shown here is derived from an EMBL/GenBank/DDBJ whole genome shotgun (WGS) entry which is preliminary data.</text>
</comment>
<feature type="binding site" evidence="10">
    <location>
        <position position="477"/>
    </location>
    <ligand>
        <name>substrate</name>
    </ligand>
</feature>
<evidence type="ECO:0000256" key="6">
    <source>
        <dbReference type="ARBA" id="ARBA00022741"/>
    </source>
</evidence>
<feature type="binding site" evidence="10">
    <location>
        <position position="450"/>
    </location>
    <ligand>
        <name>substrate</name>
    </ligand>
</feature>
<keyword evidence="15" id="KW-1185">Reference proteome</keyword>
<evidence type="ECO:0000313" key="15">
    <source>
        <dbReference type="Proteomes" id="UP000092321"/>
    </source>
</evidence>
<comment type="catalytic activity">
    <reaction evidence="9">
        <text>gamma-L-glutamyl-L-cysteine + glycine + ATP = glutathione + ADP + phosphate + H(+)</text>
        <dbReference type="Rhea" id="RHEA:13557"/>
        <dbReference type="ChEBI" id="CHEBI:15378"/>
        <dbReference type="ChEBI" id="CHEBI:30616"/>
        <dbReference type="ChEBI" id="CHEBI:43474"/>
        <dbReference type="ChEBI" id="CHEBI:57305"/>
        <dbReference type="ChEBI" id="CHEBI:57925"/>
        <dbReference type="ChEBI" id="CHEBI:58173"/>
        <dbReference type="ChEBI" id="CHEBI:456216"/>
        <dbReference type="EC" id="6.3.2.3"/>
    </reaction>
</comment>
<feature type="binding site" evidence="10">
    <location>
        <begin position="423"/>
        <end position="426"/>
    </location>
    <ligand>
        <name>ATP</name>
        <dbReference type="ChEBI" id="CHEBI:30616"/>
    </ligand>
</feature>
<evidence type="ECO:0000256" key="10">
    <source>
        <dbReference type="PIRSR" id="PIRSR001558-1"/>
    </source>
</evidence>
<evidence type="ECO:0000256" key="12">
    <source>
        <dbReference type="PIRSR" id="PIRSR001558-3"/>
    </source>
</evidence>
<evidence type="ECO:0000259" key="13">
    <source>
        <dbReference type="Pfam" id="PF03199"/>
    </source>
</evidence>
<feature type="binding site" evidence="12">
    <location>
        <begin position="151"/>
        <end position="154"/>
    </location>
    <ligand>
        <name>substrate</name>
    </ligand>
</feature>
<dbReference type="Pfam" id="PF03199">
    <property type="entry name" value="GSH_synthase"/>
    <property type="match status" value="1"/>
</dbReference>
<evidence type="ECO:0000256" key="5">
    <source>
        <dbReference type="ARBA" id="ARBA00022723"/>
    </source>
</evidence>
<feature type="binding site" evidence="12">
    <location>
        <begin position="488"/>
        <end position="489"/>
    </location>
    <ligand>
        <name>substrate</name>
    </ligand>
</feature>
<feature type="binding site" evidence="11">
    <location>
        <position position="149"/>
    </location>
    <ligand>
        <name>Mg(2+)</name>
        <dbReference type="ChEBI" id="CHEBI:18420"/>
    </ligand>
</feature>
<evidence type="ECO:0000256" key="8">
    <source>
        <dbReference type="ARBA" id="ARBA00022842"/>
    </source>
</evidence>
<dbReference type="NCBIfam" id="TIGR01986">
    <property type="entry name" value="glut_syn_euk"/>
    <property type="match status" value="1"/>
</dbReference>
<evidence type="ECO:0000256" key="3">
    <source>
        <dbReference type="ARBA" id="ARBA00022598"/>
    </source>
</evidence>
<dbReference type="PANTHER" id="PTHR11130">
    <property type="entry name" value="GLUTATHIONE SYNTHETASE"/>
    <property type="match status" value="1"/>
</dbReference>
<evidence type="ECO:0000256" key="1">
    <source>
        <dbReference type="ARBA" id="ARBA00004965"/>
    </source>
</evidence>
<feature type="binding site" evidence="10">
    <location>
        <position position="485"/>
    </location>
    <ligand>
        <name>ATP</name>
        <dbReference type="ChEBI" id="CHEBI:30616"/>
    </ligand>
</feature>
<evidence type="ECO:0000256" key="7">
    <source>
        <dbReference type="ARBA" id="ARBA00022840"/>
    </source>
</evidence>
<dbReference type="PIRSF" id="PIRSF001558">
    <property type="entry name" value="GSHase"/>
    <property type="match status" value="1"/>
</dbReference>
<dbReference type="OrthoDB" id="2020073at2759"/>
<keyword evidence="6 9" id="KW-0547">Nucleotide-binding</keyword>
<feature type="binding site" evidence="10">
    <location>
        <position position="399"/>
    </location>
    <ligand>
        <name>ATP</name>
        <dbReference type="ChEBI" id="CHEBI:30616"/>
    </ligand>
</feature>
<dbReference type="InterPro" id="IPR016185">
    <property type="entry name" value="PreATP-grasp_dom_sf"/>
</dbReference>
<dbReference type="Gene3D" id="1.10.1080.10">
    <property type="entry name" value="Glutathione Synthetase, Chain A, domain 3"/>
    <property type="match status" value="1"/>
</dbReference>
<dbReference type="GO" id="GO:0000287">
    <property type="term" value="F:magnesium ion binding"/>
    <property type="evidence" value="ECO:0007669"/>
    <property type="project" value="UniProtKB-UniRule"/>
</dbReference>
<reference evidence="15" key="1">
    <citation type="journal article" date="2016" name="Proc. Natl. Acad. Sci. U.S.A.">
        <title>Comparative genomics of biotechnologically important yeasts.</title>
        <authorList>
            <person name="Riley R."/>
            <person name="Haridas S."/>
            <person name="Wolfe K.H."/>
            <person name="Lopes M.R."/>
            <person name="Hittinger C.T."/>
            <person name="Goeker M."/>
            <person name="Salamov A.A."/>
            <person name="Wisecaver J.H."/>
            <person name="Long T.M."/>
            <person name="Calvey C.H."/>
            <person name="Aerts A.L."/>
            <person name="Barry K.W."/>
            <person name="Choi C."/>
            <person name="Clum A."/>
            <person name="Coughlan A.Y."/>
            <person name="Deshpande S."/>
            <person name="Douglass A.P."/>
            <person name="Hanson S.J."/>
            <person name="Klenk H.-P."/>
            <person name="LaButti K.M."/>
            <person name="Lapidus A."/>
            <person name="Lindquist E.A."/>
            <person name="Lipzen A.M."/>
            <person name="Meier-Kolthoff J.P."/>
            <person name="Ohm R.A."/>
            <person name="Otillar R.P."/>
            <person name="Pangilinan J.L."/>
            <person name="Peng Y."/>
            <person name="Rokas A."/>
            <person name="Rosa C.A."/>
            <person name="Scheuner C."/>
            <person name="Sibirny A.A."/>
            <person name="Slot J.C."/>
            <person name="Stielow J.B."/>
            <person name="Sun H."/>
            <person name="Kurtzman C.P."/>
            <person name="Blackwell M."/>
            <person name="Grigoriev I.V."/>
            <person name="Jeffries T.W."/>
        </authorList>
    </citation>
    <scope>NUCLEOTIDE SEQUENCE [LARGE SCALE GENOMIC DNA]</scope>
    <source>
        <strain evidence="15">NRRL Y-1626</strain>
    </source>
</reference>
<feature type="binding site" evidence="11">
    <location>
        <position position="147"/>
    </location>
    <ligand>
        <name>Mg(2+)</name>
        <dbReference type="ChEBI" id="CHEBI:18420"/>
    </ligand>
</feature>
<keyword evidence="7 9" id="KW-0067">ATP-binding</keyword>
<gene>
    <name evidence="14" type="ORF">HANVADRAFT_24589</name>
</gene>
<feature type="binding site" evidence="10">
    <location>
        <position position="326"/>
    </location>
    <ligand>
        <name>ATP</name>
        <dbReference type="ChEBI" id="CHEBI:30616"/>
    </ligand>
</feature>
<dbReference type="Gene3D" id="3.40.50.1760">
    <property type="entry name" value="Glutathione synthase, substrate-binding domain superfamily, eukaryotic"/>
    <property type="match status" value="1"/>
</dbReference>
<evidence type="ECO:0000313" key="14">
    <source>
        <dbReference type="EMBL" id="OBA26727.1"/>
    </source>
</evidence>
<feature type="binding site" evidence="11">
    <location>
        <position position="392"/>
    </location>
    <ligand>
        <name>Mg(2+)</name>
        <dbReference type="ChEBI" id="CHEBI:18420"/>
    </ligand>
</feature>
<keyword evidence="5 9" id="KW-0479">Metal-binding</keyword>
<proteinExistence type="inferred from homology"/>
<dbReference type="GO" id="GO:0005524">
    <property type="term" value="F:ATP binding"/>
    <property type="evidence" value="ECO:0007669"/>
    <property type="project" value="UniProtKB-UniRule"/>
</dbReference>
<keyword evidence="8 9" id="KW-0460">Magnesium</keyword>
<dbReference type="SUPFAM" id="SSF52440">
    <property type="entry name" value="PreATP-grasp domain"/>
    <property type="match status" value="1"/>
</dbReference>
<keyword evidence="4 9" id="KW-0317">Glutathione biosynthesis</keyword>
<dbReference type="AlphaFoldDB" id="A0A1B7TDE0"/>
<organism evidence="14 15">
    <name type="scientific">Hanseniaspora valbyensis NRRL Y-1626</name>
    <dbReference type="NCBI Taxonomy" id="766949"/>
    <lineage>
        <taxon>Eukaryota</taxon>
        <taxon>Fungi</taxon>
        <taxon>Dikarya</taxon>
        <taxon>Ascomycota</taxon>
        <taxon>Saccharomycotina</taxon>
        <taxon>Saccharomycetes</taxon>
        <taxon>Saccharomycodales</taxon>
        <taxon>Saccharomycodaceae</taxon>
        <taxon>Hanseniaspora</taxon>
    </lineage>
</organism>